<organism evidence="1 2">
    <name type="scientific">Zalaria obscura</name>
    <dbReference type="NCBI Taxonomy" id="2024903"/>
    <lineage>
        <taxon>Eukaryota</taxon>
        <taxon>Fungi</taxon>
        <taxon>Dikarya</taxon>
        <taxon>Ascomycota</taxon>
        <taxon>Pezizomycotina</taxon>
        <taxon>Dothideomycetes</taxon>
        <taxon>Dothideomycetidae</taxon>
        <taxon>Dothideales</taxon>
        <taxon>Zalariaceae</taxon>
        <taxon>Zalaria</taxon>
    </lineage>
</organism>
<evidence type="ECO:0000313" key="1">
    <source>
        <dbReference type="EMBL" id="KAK8219310.1"/>
    </source>
</evidence>
<comment type="caution">
    <text evidence="1">The sequence shown here is derived from an EMBL/GenBank/DDBJ whole genome shotgun (WGS) entry which is preliminary data.</text>
</comment>
<name>A0ACC3SM10_9PEZI</name>
<sequence length="448" mass="49076">MSLPRAVRGALASAAGVSTTLPDRSRPWQALRAPPRASAFSSRADSLPGQELDITENLPSELNESKEASTQPSNDNSPVAAQSPPPQQNAVPWYLQVDSPTPQQDHPLSARQQLPELPPSPPPLLQPILEHVSVELGLDDLSLLDLRALDPPPALGANLIMIEPDEAEKPQAEAPKKTIEGPKMPQAEEPRMFESPSHQGGPRIPTTSGSSHFMPFNGPSQQGAQQSRGFSTFTDIGTEPFSKSYKRKFRARELERNTEQQLQQADLSASTLRKLLDVLKSMDPDSAFDALGKDSEDTTSTDFLVAFHQAMPDFPRARHWHLHTELSCFGLELGHPGYTPELLVSHIESMHHACITPSRATYHMILETLLPPSGLLYQEDTGGDPSYRLHTDAVKIVMDILDNIPTGRISGESGLPSHAASYPARRSCIVSSSTQWPRRAIRMPASRH</sequence>
<accession>A0ACC3SM10</accession>
<dbReference type="Proteomes" id="UP001320706">
    <property type="component" value="Unassembled WGS sequence"/>
</dbReference>
<proteinExistence type="predicted"/>
<evidence type="ECO:0000313" key="2">
    <source>
        <dbReference type="Proteomes" id="UP001320706"/>
    </source>
</evidence>
<reference evidence="1" key="1">
    <citation type="submission" date="2024-02" db="EMBL/GenBank/DDBJ databases">
        <title>Metagenome Assembled Genome of Zalaria obscura JY119.</title>
        <authorList>
            <person name="Vighnesh L."/>
            <person name="Jagadeeshwari U."/>
            <person name="Venkata Ramana C."/>
            <person name="Sasikala C."/>
        </authorList>
    </citation>
    <scope>NUCLEOTIDE SEQUENCE</scope>
    <source>
        <strain evidence="1">JY119</strain>
    </source>
</reference>
<gene>
    <name evidence="1" type="primary">ATP25</name>
    <name evidence="1" type="ORF">M8818_001044</name>
</gene>
<protein>
    <submittedName>
        <fullName evidence="1">ATPase synthesis protein 25 mitochondrial</fullName>
    </submittedName>
</protein>
<dbReference type="EMBL" id="JAMKPW020000004">
    <property type="protein sequence ID" value="KAK8219310.1"/>
    <property type="molecule type" value="Genomic_DNA"/>
</dbReference>
<keyword evidence="2" id="KW-1185">Reference proteome</keyword>